<gene>
    <name evidence="1" type="ORF">AAAT04_01880</name>
</gene>
<proteinExistence type="predicted"/>
<comment type="caution">
    <text evidence="1">The sequence shown here is derived from an EMBL/GenBank/DDBJ whole genome shotgun (WGS) entry which is preliminary data.</text>
</comment>
<protein>
    <submittedName>
        <fullName evidence="1">Uncharacterized protein</fullName>
    </submittedName>
</protein>
<keyword evidence="2" id="KW-1185">Reference proteome</keyword>
<sequence length="99" mass="11552">MDNKYGSRINDNHFIAELVKEYGFKFTKTQQNSEHIHKCIIEKALQFEKDYFKGFNVYTNFSQTLSSKLLDGKVIIQPNIAHITSTVNKSSHRNNKNQK</sequence>
<evidence type="ECO:0000313" key="2">
    <source>
        <dbReference type="Proteomes" id="UP001482186"/>
    </source>
</evidence>
<reference evidence="1 2" key="1">
    <citation type="submission" date="2024-04" db="EMBL/GenBank/DDBJ databases">
        <title>Human intestinal bacterial collection.</title>
        <authorList>
            <person name="Pauvert C."/>
            <person name="Hitch T.C.A."/>
            <person name="Clavel T."/>
        </authorList>
    </citation>
    <scope>NUCLEOTIDE SEQUENCE [LARGE SCALE GENOMIC DNA]</scope>
    <source>
        <strain evidence="1 2">CLA-AA-H141</strain>
    </source>
</reference>
<name>A0ABV1EFM2_9FIRM</name>
<evidence type="ECO:0000313" key="1">
    <source>
        <dbReference type="EMBL" id="MEQ2452800.1"/>
    </source>
</evidence>
<dbReference type="EMBL" id="JBBNFM010000001">
    <property type="protein sequence ID" value="MEQ2452800.1"/>
    <property type="molecule type" value="Genomic_DNA"/>
</dbReference>
<dbReference type="RefSeq" id="WP_349115609.1">
    <property type="nucleotide sequence ID" value="NZ_JBBNFM010000001.1"/>
</dbReference>
<dbReference type="Proteomes" id="UP001482186">
    <property type="component" value="Unassembled WGS sequence"/>
</dbReference>
<accession>A0ABV1EFM2</accession>
<organism evidence="1 2">
    <name type="scientific">Coprococcus ammoniilyticus</name>
    <dbReference type="NCBI Taxonomy" id="2981785"/>
    <lineage>
        <taxon>Bacteria</taxon>
        <taxon>Bacillati</taxon>
        <taxon>Bacillota</taxon>
        <taxon>Clostridia</taxon>
        <taxon>Lachnospirales</taxon>
        <taxon>Lachnospiraceae</taxon>
        <taxon>Coprococcus</taxon>
    </lineage>
</organism>